<dbReference type="InterPro" id="IPR035897">
    <property type="entry name" value="Toll_tir_struct_dom_sf"/>
</dbReference>
<name>A0AAU6U3Z5_UNCXX</name>
<dbReference type="SUPFAM" id="SSF52200">
    <property type="entry name" value="Toll/Interleukin receptor TIR domain"/>
    <property type="match status" value="1"/>
</dbReference>
<dbReference type="SMART" id="SM00255">
    <property type="entry name" value="TIR"/>
    <property type="match status" value="1"/>
</dbReference>
<dbReference type="PROSITE" id="PS50104">
    <property type="entry name" value="TIR"/>
    <property type="match status" value="1"/>
</dbReference>
<protein>
    <submittedName>
        <fullName evidence="2">Toll/interleukin-1 receptor domain-containing protein</fullName>
    </submittedName>
</protein>
<evidence type="ECO:0000313" key="2">
    <source>
        <dbReference type="EMBL" id="XAG68881.1"/>
    </source>
</evidence>
<organism evidence="2">
    <name type="scientific">bacterium 19CA06SA08-2</name>
    <dbReference type="NCBI Taxonomy" id="2920658"/>
    <lineage>
        <taxon>Bacteria</taxon>
    </lineage>
</organism>
<dbReference type="InterPro" id="IPR000157">
    <property type="entry name" value="TIR_dom"/>
</dbReference>
<accession>A0AAU6U3Z5</accession>
<evidence type="ECO:0000259" key="1">
    <source>
        <dbReference type="PROSITE" id="PS50104"/>
    </source>
</evidence>
<sequence>MASLVFSYSHADEALRNELEKHLSPLKRMGRISTWHDRCIIPGEVFEHKIDQYFSEADIVLLLISSDFIASDYCYQVEMENAMERHRRSEAIVIPVILRECAWHQLPFGKILAATVDGKPITKFASHDEGYVQVVDAVVRAIDNMEAKNTQQDVGLRSQINTFSSTQETGSIFTPRSSNLSLPKSFTDLDKDRACREGFGYVTRYFENSLSEFKKRNSGVDYEFHQLDANAISCAIYINGSRAGQCGIWRNNDRNYGGGEICYGQDGIARNSYNECLTITDNGQTLGFRPLMGGYAMSSSRETLLTNEGMAEHLWDMFFNQIKQGRRLG</sequence>
<feature type="domain" description="TIR" evidence="1">
    <location>
        <begin position="1"/>
        <end position="146"/>
    </location>
</feature>
<keyword evidence="2" id="KW-0675">Receptor</keyword>
<reference evidence="2" key="1">
    <citation type="submission" date="2022-03" db="EMBL/GenBank/DDBJ databases">
        <title>Sea Food Isolates.</title>
        <authorList>
            <person name="Li c."/>
        </authorList>
    </citation>
    <scope>NUCLEOTIDE SEQUENCE</scope>
    <source>
        <strain evidence="2">19CA06SA08-2</strain>
    </source>
</reference>
<gene>
    <name evidence="2" type="ORF">MRM75_20125</name>
</gene>
<dbReference type="Pfam" id="PF13676">
    <property type="entry name" value="TIR_2"/>
    <property type="match status" value="1"/>
</dbReference>
<dbReference type="EMBL" id="CP095353">
    <property type="protein sequence ID" value="XAG68881.1"/>
    <property type="molecule type" value="Genomic_DNA"/>
</dbReference>
<dbReference type="GO" id="GO:0007165">
    <property type="term" value="P:signal transduction"/>
    <property type="evidence" value="ECO:0007669"/>
    <property type="project" value="InterPro"/>
</dbReference>
<dbReference type="AlphaFoldDB" id="A0AAU6U3Z5"/>
<proteinExistence type="predicted"/>
<dbReference type="Gene3D" id="3.40.50.10140">
    <property type="entry name" value="Toll/interleukin-1 receptor homology (TIR) domain"/>
    <property type="match status" value="1"/>
</dbReference>